<comment type="caution">
    <text evidence="1">The sequence shown here is derived from an EMBL/GenBank/DDBJ whole genome shotgun (WGS) entry which is preliminary data.</text>
</comment>
<accession>A0ABN7WK14</accession>
<dbReference type="Proteomes" id="UP000789901">
    <property type="component" value="Unassembled WGS sequence"/>
</dbReference>
<reference evidence="1 2" key="1">
    <citation type="submission" date="2021-06" db="EMBL/GenBank/DDBJ databases">
        <authorList>
            <person name="Kallberg Y."/>
            <person name="Tangrot J."/>
            <person name="Rosling A."/>
        </authorList>
    </citation>
    <scope>NUCLEOTIDE SEQUENCE [LARGE SCALE GENOMIC DNA]</scope>
    <source>
        <strain evidence="1 2">120-4 pot B 10/14</strain>
    </source>
</reference>
<name>A0ABN7WK14_GIGMA</name>
<gene>
    <name evidence="1" type="ORF">GMARGA_LOCUS31856</name>
</gene>
<feature type="non-terminal residue" evidence="1">
    <location>
        <position position="1"/>
    </location>
</feature>
<evidence type="ECO:0000313" key="2">
    <source>
        <dbReference type="Proteomes" id="UP000789901"/>
    </source>
</evidence>
<sequence>ADLEAKLSIQLWGSTVCEVKQVTYSRENKVKPPGRLPKKMNDSTILRMNKNNDDPYSKKYNFDLFLIERIMINEEDKYLTKIINELSYFEEISKNKQSKSIFLKKTIICGDILAFRTNIELESFIFKNDVWKRLILMMSDVLMGRQIRAKYNNLVKIRQKSLNSFNY</sequence>
<protein>
    <submittedName>
        <fullName evidence="1">28259_t:CDS:1</fullName>
    </submittedName>
</protein>
<keyword evidence="2" id="KW-1185">Reference proteome</keyword>
<proteinExistence type="predicted"/>
<evidence type="ECO:0000313" key="1">
    <source>
        <dbReference type="EMBL" id="CAG8834042.1"/>
    </source>
</evidence>
<organism evidence="1 2">
    <name type="scientific">Gigaspora margarita</name>
    <dbReference type="NCBI Taxonomy" id="4874"/>
    <lineage>
        <taxon>Eukaryota</taxon>
        <taxon>Fungi</taxon>
        <taxon>Fungi incertae sedis</taxon>
        <taxon>Mucoromycota</taxon>
        <taxon>Glomeromycotina</taxon>
        <taxon>Glomeromycetes</taxon>
        <taxon>Diversisporales</taxon>
        <taxon>Gigasporaceae</taxon>
        <taxon>Gigaspora</taxon>
    </lineage>
</organism>
<dbReference type="EMBL" id="CAJVQB010048538">
    <property type="protein sequence ID" value="CAG8834042.1"/>
    <property type="molecule type" value="Genomic_DNA"/>
</dbReference>